<feature type="compositionally biased region" description="Polar residues" evidence="1">
    <location>
        <begin position="1"/>
        <end position="29"/>
    </location>
</feature>
<keyword evidence="3" id="KW-1185">Reference proteome</keyword>
<evidence type="ECO:0000313" key="3">
    <source>
        <dbReference type="Proteomes" id="UP000724874"/>
    </source>
</evidence>
<proteinExistence type="predicted"/>
<dbReference type="OrthoDB" id="3236341at2759"/>
<accession>A0A9P5TV53</accession>
<evidence type="ECO:0000313" key="2">
    <source>
        <dbReference type="EMBL" id="KAF8914281.1"/>
    </source>
</evidence>
<sequence>MSSNAPTQPMGTNPAQDPQQPAMPTSSRMLQREGAQIFPSASQTAIEQAMLRSSPPPEPLLGKRMRENNDEDENEPEPQAVEPSPSDGPPQTVMLSISNVNAATLRYATFKKLRPDQWDEIDSFLLAKIYVCLLSIENKVDTFRSATPPYQVSEALKTNINNYSLGVLLSVKLSAYKGGIPRNHVLDILKRYRLDLPAGIEHNYADWKKISSFVDYSLTQTCSRLKKLIKESITANTNVFSLAQLIVHSTPCRPTIQLCARVALMRAVHVEYNGAEKLWNYIDECLEYIRTTATHSAADKRPSTSVTRAALEASATAKAFTAILEADRATYGDNVYTIADVVSDDWQQNVDDVVDGTMAATEA</sequence>
<dbReference type="Proteomes" id="UP000724874">
    <property type="component" value="Unassembled WGS sequence"/>
</dbReference>
<comment type="caution">
    <text evidence="2">The sequence shown here is derived from an EMBL/GenBank/DDBJ whole genome shotgun (WGS) entry which is preliminary data.</text>
</comment>
<feature type="region of interest" description="Disordered" evidence="1">
    <location>
        <begin position="1"/>
        <end position="93"/>
    </location>
</feature>
<reference evidence="2" key="1">
    <citation type="submission" date="2020-11" db="EMBL/GenBank/DDBJ databases">
        <authorList>
            <consortium name="DOE Joint Genome Institute"/>
            <person name="Ahrendt S."/>
            <person name="Riley R."/>
            <person name="Andreopoulos W."/>
            <person name="LaButti K."/>
            <person name="Pangilinan J."/>
            <person name="Ruiz-duenas F.J."/>
            <person name="Barrasa J.M."/>
            <person name="Sanchez-Garcia M."/>
            <person name="Camarero S."/>
            <person name="Miyauchi S."/>
            <person name="Serrano A."/>
            <person name="Linde D."/>
            <person name="Babiker R."/>
            <person name="Drula E."/>
            <person name="Ayuso-Fernandez I."/>
            <person name="Pacheco R."/>
            <person name="Padilla G."/>
            <person name="Ferreira P."/>
            <person name="Barriuso J."/>
            <person name="Kellner H."/>
            <person name="Castanera R."/>
            <person name="Alfaro M."/>
            <person name="Ramirez L."/>
            <person name="Pisabarro A.G."/>
            <person name="Kuo A."/>
            <person name="Tritt A."/>
            <person name="Lipzen A."/>
            <person name="He G."/>
            <person name="Yan M."/>
            <person name="Ng V."/>
            <person name="Cullen D."/>
            <person name="Martin F."/>
            <person name="Rosso M.-N."/>
            <person name="Henrissat B."/>
            <person name="Hibbett D."/>
            <person name="Martinez A.T."/>
            <person name="Grigoriev I.V."/>
        </authorList>
    </citation>
    <scope>NUCLEOTIDE SEQUENCE</scope>
    <source>
        <strain evidence="2">AH 44721</strain>
    </source>
</reference>
<organism evidence="2 3">
    <name type="scientific">Gymnopilus junonius</name>
    <name type="common">Spectacular rustgill mushroom</name>
    <name type="synonym">Gymnopilus spectabilis subsp. junonius</name>
    <dbReference type="NCBI Taxonomy" id="109634"/>
    <lineage>
        <taxon>Eukaryota</taxon>
        <taxon>Fungi</taxon>
        <taxon>Dikarya</taxon>
        <taxon>Basidiomycota</taxon>
        <taxon>Agaricomycotina</taxon>
        <taxon>Agaricomycetes</taxon>
        <taxon>Agaricomycetidae</taxon>
        <taxon>Agaricales</taxon>
        <taxon>Agaricineae</taxon>
        <taxon>Hymenogastraceae</taxon>
        <taxon>Gymnopilus</taxon>
    </lineage>
</organism>
<evidence type="ECO:0000256" key="1">
    <source>
        <dbReference type="SAM" id="MobiDB-lite"/>
    </source>
</evidence>
<dbReference type="AlphaFoldDB" id="A0A9P5TV53"/>
<dbReference type="EMBL" id="JADNYJ010000001">
    <property type="protein sequence ID" value="KAF8914281.1"/>
    <property type="molecule type" value="Genomic_DNA"/>
</dbReference>
<protein>
    <submittedName>
        <fullName evidence="2">Uncharacterized protein</fullName>
    </submittedName>
</protein>
<gene>
    <name evidence="2" type="ORF">CPB84DRAFT_1841008</name>
</gene>
<name>A0A9P5TV53_GYMJU</name>